<organism evidence="3 4">
    <name type="scientific">Elysia marginata</name>
    <dbReference type="NCBI Taxonomy" id="1093978"/>
    <lineage>
        <taxon>Eukaryota</taxon>
        <taxon>Metazoa</taxon>
        <taxon>Spiralia</taxon>
        <taxon>Lophotrochozoa</taxon>
        <taxon>Mollusca</taxon>
        <taxon>Gastropoda</taxon>
        <taxon>Heterobranchia</taxon>
        <taxon>Euthyneura</taxon>
        <taxon>Panpulmonata</taxon>
        <taxon>Sacoglossa</taxon>
        <taxon>Placobranchoidea</taxon>
        <taxon>Plakobranchidae</taxon>
        <taxon>Elysia</taxon>
    </lineage>
</organism>
<evidence type="ECO:0000259" key="2">
    <source>
        <dbReference type="Pfam" id="PF22470"/>
    </source>
</evidence>
<keyword evidence="4" id="KW-1185">Reference proteome</keyword>
<keyword evidence="3" id="KW-0238">DNA-binding</keyword>
<feature type="coiled-coil region" evidence="1">
    <location>
        <begin position="26"/>
        <end position="64"/>
    </location>
</feature>
<accession>A0AAV4JWI5</accession>
<dbReference type="Gene3D" id="1.10.287.1050">
    <property type="entry name" value="H-NS histone-like proteins"/>
    <property type="match status" value="1"/>
</dbReference>
<sequence>MNIFEESLAVLKSKTKLRTLFKSVHIEDVENVLSRVQAVLEEKKEEVEQQAAALQEKQEQLQTIIQLMKDHNISLEELNDSLAGKSTTRKRRDVQRMTFRYETNEGNEIIWEGSNAGRIPADFAAYLERTGKKRLDCVVE</sequence>
<dbReference type="SUPFAM" id="SSF81273">
    <property type="entry name" value="H-NS histone-like proteins"/>
    <property type="match status" value="1"/>
</dbReference>
<protein>
    <submittedName>
        <fullName evidence="3">DNA-binding protein H-NS</fullName>
    </submittedName>
</protein>
<evidence type="ECO:0000313" key="3">
    <source>
        <dbReference type="EMBL" id="GFS26635.1"/>
    </source>
</evidence>
<dbReference type="AlphaFoldDB" id="A0AAV4JWI5"/>
<dbReference type="GO" id="GO:0046983">
    <property type="term" value="F:protein dimerization activity"/>
    <property type="evidence" value="ECO:0007669"/>
    <property type="project" value="InterPro"/>
</dbReference>
<gene>
    <name evidence="3" type="ORF">ElyMa_007060300</name>
</gene>
<evidence type="ECO:0000313" key="4">
    <source>
        <dbReference type="Proteomes" id="UP000762676"/>
    </source>
</evidence>
<dbReference type="Pfam" id="PF22470">
    <property type="entry name" value="Histone_HNS_N"/>
    <property type="match status" value="1"/>
</dbReference>
<dbReference type="InterPro" id="IPR027454">
    <property type="entry name" value="Histone_HNS_N"/>
</dbReference>
<name>A0AAV4JWI5_9GAST</name>
<dbReference type="GO" id="GO:0003677">
    <property type="term" value="F:DNA binding"/>
    <property type="evidence" value="ECO:0007669"/>
    <property type="project" value="UniProtKB-KW"/>
</dbReference>
<dbReference type="Proteomes" id="UP000762676">
    <property type="component" value="Unassembled WGS sequence"/>
</dbReference>
<reference evidence="3 4" key="1">
    <citation type="journal article" date="2021" name="Elife">
        <title>Chloroplast acquisition without the gene transfer in kleptoplastic sea slugs, Plakobranchus ocellatus.</title>
        <authorList>
            <person name="Maeda T."/>
            <person name="Takahashi S."/>
            <person name="Yoshida T."/>
            <person name="Shimamura S."/>
            <person name="Takaki Y."/>
            <person name="Nagai Y."/>
            <person name="Toyoda A."/>
            <person name="Suzuki Y."/>
            <person name="Arimoto A."/>
            <person name="Ishii H."/>
            <person name="Satoh N."/>
            <person name="Nishiyama T."/>
            <person name="Hasebe M."/>
            <person name="Maruyama T."/>
            <person name="Minagawa J."/>
            <person name="Obokata J."/>
            <person name="Shigenobu S."/>
        </authorList>
    </citation>
    <scope>NUCLEOTIDE SEQUENCE [LARGE SCALE GENOMIC DNA]</scope>
</reference>
<keyword evidence="1" id="KW-0175">Coiled coil</keyword>
<dbReference type="InterPro" id="IPR054180">
    <property type="entry name" value="H-NS-like_N"/>
</dbReference>
<feature type="domain" description="DNA-binding protein H-NS-like N-terminal" evidence="2">
    <location>
        <begin position="5"/>
        <end position="81"/>
    </location>
</feature>
<proteinExistence type="predicted"/>
<dbReference type="EMBL" id="BMAT01014136">
    <property type="protein sequence ID" value="GFS26635.1"/>
    <property type="molecule type" value="Genomic_DNA"/>
</dbReference>
<evidence type="ECO:0000256" key="1">
    <source>
        <dbReference type="SAM" id="Coils"/>
    </source>
</evidence>
<comment type="caution">
    <text evidence="3">The sequence shown here is derived from an EMBL/GenBank/DDBJ whole genome shotgun (WGS) entry which is preliminary data.</text>
</comment>